<dbReference type="RefSeq" id="WP_012374515.1">
    <property type="nucleotide sequence ID" value="NC_010571.1"/>
</dbReference>
<dbReference type="KEGG" id="ote:Oter_1694"/>
<feature type="transmembrane region" description="Helical" evidence="1">
    <location>
        <begin position="147"/>
        <end position="169"/>
    </location>
</feature>
<keyword evidence="1" id="KW-1133">Transmembrane helix</keyword>
<dbReference type="AlphaFoldDB" id="B1ZUU6"/>
<dbReference type="EMBL" id="CP001032">
    <property type="protein sequence ID" value="ACB74978.1"/>
    <property type="molecule type" value="Genomic_DNA"/>
</dbReference>
<dbReference type="InterPro" id="IPR022584">
    <property type="entry name" value="DUF2937"/>
</dbReference>
<dbReference type="Pfam" id="PF11157">
    <property type="entry name" value="DUF2937"/>
    <property type="match status" value="1"/>
</dbReference>
<keyword evidence="3" id="KW-1185">Reference proteome</keyword>
<evidence type="ECO:0000256" key="1">
    <source>
        <dbReference type="SAM" id="Phobius"/>
    </source>
</evidence>
<dbReference type="HOGENOM" id="CLU_112807_1_0_0"/>
<organism evidence="2 3">
    <name type="scientific">Opitutus terrae (strain DSM 11246 / JCM 15787 / PB90-1)</name>
    <dbReference type="NCBI Taxonomy" id="452637"/>
    <lineage>
        <taxon>Bacteria</taxon>
        <taxon>Pseudomonadati</taxon>
        <taxon>Verrucomicrobiota</taxon>
        <taxon>Opitutia</taxon>
        <taxon>Opitutales</taxon>
        <taxon>Opitutaceae</taxon>
        <taxon>Opitutus</taxon>
    </lineage>
</organism>
<protein>
    <recommendedName>
        <fullName evidence="4">DUF2937 family protein</fullName>
    </recommendedName>
</protein>
<keyword evidence="1" id="KW-0472">Membrane</keyword>
<proteinExistence type="predicted"/>
<dbReference type="Proteomes" id="UP000007013">
    <property type="component" value="Chromosome"/>
</dbReference>
<gene>
    <name evidence="2" type="ordered locus">Oter_1694</name>
</gene>
<reference evidence="2 3" key="1">
    <citation type="journal article" date="2011" name="J. Bacteriol.">
        <title>Genome sequence of the verrucomicrobium Opitutus terrae PB90-1, an abundant inhabitant of rice paddy soil ecosystems.</title>
        <authorList>
            <person name="van Passel M.W."/>
            <person name="Kant R."/>
            <person name="Palva A."/>
            <person name="Copeland A."/>
            <person name="Lucas S."/>
            <person name="Lapidus A."/>
            <person name="Glavina del Rio T."/>
            <person name="Pitluck S."/>
            <person name="Goltsman E."/>
            <person name="Clum A."/>
            <person name="Sun H."/>
            <person name="Schmutz J."/>
            <person name="Larimer F.W."/>
            <person name="Land M.L."/>
            <person name="Hauser L."/>
            <person name="Kyrpides N."/>
            <person name="Mikhailova N."/>
            <person name="Richardson P.P."/>
            <person name="Janssen P.H."/>
            <person name="de Vos W.M."/>
            <person name="Smidt H."/>
        </authorList>
    </citation>
    <scope>NUCLEOTIDE SEQUENCE [LARGE SCALE GENOMIC DNA]</scope>
    <source>
        <strain evidence="3">DSM 11246 / JCM 15787 / PB90-1</strain>
    </source>
</reference>
<accession>B1ZUU6</accession>
<evidence type="ECO:0000313" key="3">
    <source>
        <dbReference type="Proteomes" id="UP000007013"/>
    </source>
</evidence>
<dbReference type="eggNOG" id="ENOG50330HW">
    <property type="taxonomic scope" value="Bacteria"/>
</dbReference>
<evidence type="ECO:0008006" key="4">
    <source>
        <dbReference type="Google" id="ProtNLM"/>
    </source>
</evidence>
<evidence type="ECO:0000313" key="2">
    <source>
        <dbReference type="EMBL" id="ACB74978.1"/>
    </source>
</evidence>
<name>B1ZUU6_OPITP</name>
<keyword evidence="1" id="KW-0812">Transmembrane</keyword>
<sequence>MPPMKIGRALLGAGDGVLDRVLCVIGTLLFSQAPEFMQQYLQRLGGHLDEARRQLAQFQRVADQSGVTLEQLIRQTSANTDAAVAKLGGVMSHAVSRVQELQTAQTAIQNATIWEKPFVFLRHVDTSIASATWEIYRPAVPTTVEGLVYAAIGMLVLLALYHGAVRYPAIRVARARRRRLSAQHA</sequence>
<dbReference type="STRING" id="452637.Oter_1694"/>